<feature type="compositionally biased region" description="Low complexity" evidence="2">
    <location>
        <begin position="465"/>
        <end position="479"/>
    </location>
</feature>
<feature type="compositionally biased region" description="Basic and acidic residues" evidence="2">
    <location>
        <begin position="526"/>
        <end position="537"/>
    </location>
</feature>
<dbReference type="Gene3D" id="1.25.40.10">
    <property type="entry name" value="Tetratricopeptide repeat domain"/>
    <property type="match status" value="1"/>
</dbReference>
<dbReference type="InterPro" id="IPR036465">
    <property type="entry name" value="vWFA_dom_sf"/>
</dbReference>
<feature type="compositionally biased region" description="Basic and acidic residues" evidence="2">
    <location>
        <begin position="561"/>
        <end position="585"/>
    </location>
</feature>
<accession>A0AAU8MW71</accession>
<keyword evidence="3" id="KW-0812">Transmembrane</keyword>
<dbReference type="PROSITE" id="PS50234">
    <property type="entry name" value="VWFA"/>
    <property type="match status" value="1"/>
</dbReference>
<keyword evidence="3" id="KW-1133">Transmembrane helix</keyword>
<feature type="compositionally biased region" description="Basic and acidic residues" evidence="2">
    <location>
        <begin position="480"/>
        <end position="489"/>
    </location>
</feature>
<feature type="repeat" description="TPR" evidence="1">
    <location>
        <begin position="385"/>
        <end position="418"/>
    </location>
</feature>
<dbReference type="EMBL" id="CP159925">
    <property type="protein sequence ID" value="XCO75587.1"/>
    <property type="molecule type" value="Genomic_DNA"/>
</dbReference>
<evidence type="ECO:0000256" key="2">
    <source>
        <dbReference type="SAM" id="MobiDB-lite"/>
    </source>
</evidence>
<dbReference type="SMART" id="SM00327">
    <property type="entry name" value="VWA"/>
    <property type="match status" value="1"/>
</dbReference>
<protein>
    <submittedName>
        <fullName evidence="5">Tetratricopeptide repeat protein</fullName>
    </submittedName>
</protein>
<sequence>MSASVWSLWTDLHWLRPQWLWLLAALPLLAGWWRRRRRDRSVWRGAVDAHLLPHLLDGRAGRASRLAAVAAALGYVVAVLALSGPSWRESEQPLWQARTPLVLALDLSSRSLAGDLPPTRLAQARAKLSVLLRERDGGQVGLVVYADDAYTVAPLTDDGRNVAIFLDALTPDIMPGDGQRADRAIAWSARLLRQAGFERGEILLITDQADRAARAAAEKAREQGYRVSALGLGGDTATPFRRPDGRIVSVALDADSLRRLAGDGGGRYAAIGQGDADLRALGVLAPKIGDAGAAQGKQGRMREDNGYWLLPPLLLLGLFAFRRRSGAAALALLLCLGLPLSPARAQGLWQRADQAAHARMEEGMAAYRKGEFERAGELYRQGQGADAQYNLGNALARQGRYDEAIQAYDQALKLQPGMADAMANRRAVAAAKQRPPSPQEQGKQDAPQRNGGGQKGQGRDGGQGSQSKPQSQKGQQDGQRAQDPRRDRNAPQPQPQPQPGSSGAGNGRSEAPRAADQAAQQQADAAQRERIRRELERQGAAQDGGAQRGDRKAPAPGRENAQQRERRMANEAWLKRVPDDPGGLLREKFKIEYERRQMQSLKGD</sequence>
<dbReference type="InterPro" id="IPR011990">
    <property type="entry name" value="TPR-like_helical_dom_sf"/>
</dbReference>
<evidence type="ECO:0000256" key="1">
    <source>
        <dbReference type="PROSITE-ProRule" id="PRU00339"/>
    </source>
</evidence>
<keyword evidence="3" id="KW-0472">Membrane</keyword>
<dbReference type="Pfam" id="PF00515">
    <property type="entry name" value="TPR_1"/>
    <property type="match status" value="1"/>
</dbReference>
<organism evidence="5">
    <name type="scientific">Lysobacter firmicutimachus</name>
    <dbReference type="NCBI Taxonomy" id="1792846"/>
    <lineage>
        <taxon>Bacteria</taxon>
        <taxon>Pseudomonadati</taxon>
        <taxon>Pseudomonadota</taxon>
        <taxon>Gammaproteobacteria</taxon>
        <taxon>Lysobacterales</taxon>
        <taxon>Lysobacteraceae</taxon>
        <taxon>Lysobacter</taxon>
    </lineage>
</organism>
<feature type="compositionally biased region" description="Gly residues" evidence="2">
    <location>
        <begin position="450"/>
        <end position="464"/>
    </location>
</feature>
<dbReference type="SUPFAM" id="SSF53300">
    <property type="entry name" value="vWA-like"/>
    <property type="match status" value="1"/>
</dbReference>
<keyword evidence="1" id="KW-0802">TPR repeat</keyword>
<feature type="transmembrane region" description="Helical" evidence="3">
    <location>
        <begin position="18"/>
        <end position="34"/>
    </location>
</feature>
<dbReference type="SMART" id="SM00028">
    <property type="entry name" value="TPR"/>
    <property type="match status" value="1"/>
</dbReference>
<dbReference type="AlphaFoldDB" id="A0AAU8MW71"/>
<dbReference type="Gene3D" id="3.40.50.410">
    <property type="entry name" value="von Willebrand factor, type A domain"/>
    <property type="match status" value="1"/>
</dbReference>
<evidence type="ECO:0000259" key="4">
    <source>
        <dbReference type="PROSITE" id="PS50234"/>
    </source>
</evidence>
<dbReference type="PANTHER" id="PTHR22550:SF14">
    <property type="entry name" value="VWFA DOMAIN-CONTAINING PROTEIN"/>
    <property type="match status" value="1"/>
</dbReference>
<feature type="compositionally biased region" description="Low complexity" evidence="2">
    <location>
        <begin position="514"/>
        <end position="525"/>
    </location>
</feature>
<evidence type="ECO:0000256" key="3">
    <source>
        <dbReference type="SAM" id="Phobius"/>
    </source>
</evidence>
<dbReference type="PANTHER" id="PTHR22550">
    <property type="entry name" value="SPORE GERMINATION PROTEIN"/>
    <property type="match status" value="1"/>
</dbReference>
<dbReference type="Pfam" id="PF13519">
    <property type="entry name" value="VWA_2"/>
    <property type="match status" value="1"/>
</dbReference>
<feature type="region of interest" description="Disordered" evidence="2">
    <location>
        <begin position="423"/>
        <end position="585"/>
    </location>
</feature>
<proteinExistence type="predicted"/>
<evidence type="ECO:0000313" key="5">
    <source>
        <dbReference type="EMBL" id="XCO75587.1"/>
    </source>
</evidence>
<dbReference type="InterPro" id="IPR019734">
    <property type="entry name" value="TPR_rpt"/>
</dbReference>
<feature type="transmembrane region" description="Helical" evidence="3">
    <location>
        <begin position="66"/>
        <end position="87"/>
    </location>
</feature>
<feature type="domain" description="VWFA" evidence="4">
    <location>
        <begin position="100"/>
        <end position="288"/>
    </location>
</feature>
<dbReference type="InterPro" id="IPR002035">
    <property type="entry name" value="VWF_A"/>
</dbReference>
<dbReference type="SUPFAM" id="SSF48452">
    <property type="entry name" value="TPR-like"/>
    <property type="match status" value="1"/>
</dbReference>
<reference evidence="5" key="1">
    <citation type="submission" date="2024-06" db="EMBL/GenBank/DDBJ databases">
        <authorList>
            <person name="Li S."/>
        </authorList>
    </citation>
    <scope>NUCLEOTIDE SEQUENCE</scope>
    <source>
        <strain evidence="5">SR10</strain>
    </source>
</reference>
<dbReference type="PROSITE" id="PS50005">
    <property type="entry name" value="TPR"/>
    <property type="match status" value="1"/>
</dbReference>
<gene>
    <name evidence="5" type="ORF">ABU614_01965</name>
</gene>
<dbReference type="InterPro" id="IPR050768">
    <property type="entry name" value="UPF0353/GerABKA_families"/>
</dbReference>
<dbReference type="RefSeq" id="WP_363798684.1">
    <property type="nucleotide sequence ID" value="NZ_CP159925.1"/>
</dbReference>
<dbReference type="PROSITE" id="PS50293">
    <property type="entry name" value="TPR_REGION"/>
    <property type="match status" value="1"/>
</dbReference>
<name>A0AAU8MW71_9GAMM</name>